<evidence type="ECO:0000313" key="2">
    <source>
        <dbReference type="Proteomes" id="UP000287651"/>
    </source>
</evidence>
<reference evidence="1 2" key="1">
    <citation type="journal article" date="2014" name="Agronomy (Basel)">
        <title>A Draft Genome Sequence for Ensete ventricosum, the Drought-Tolerant Tree Against Hunger.</title>
        <authorList>
            <person name="Harrison J."/>
            <person name="Moore K.A."/>
            <person name="Paszkiewicz K."/>
            <person name="Jones T."/>
            <person name="Grant M."/>
            <person name="Ambacheew D."/>
            <person name="Muzemil S."/>
            <person name="Studholme D.J."/>
        </authorList>
    </citation>
    <scope>NUCLEOTIDE SEQUENCE [LARGE SCALE GENOMIC DNA]</scope>
</reference>
<dbReference type="Proteomes" id="UP000287651">
    <property type="component" value="Unassembled WGS sequence"/>
</dbReference>
<sequence length="113" mass="11832">MSTASILTLARSPSSSPAAYISPDVFTLTDKTKEVLGRTRETIELRLVYLLGKEGRWSNVAVPLADDGGVLAAADGIHHPVGVVIVHNVDEAPSASADKKSINPVGTVTVKIV</sequence>
<organism evidence="1 2">
    <name type="scientific">Ensete ventricosum</name>
    <name type="common">Abyssinian banana</name>
    <name type="synonym">Musa ensete</name>
    <dbReference type="NCBI Taxonomy" id="4639"/>
    <lineage>
        <taxon>Eukaryota</taxon>
        <taxon>Viridiplantae</taxon>
        <taxon>Streptophyta</taxon>
        <taxon>Embryophyta</taxon>
        <taxon>Tracheophyta</taxon>
        <taxon>Spermatophyta</taxon>
        <taxon>Magnoliopsida</taxon>
        <taxon>Liliopsida</taxon>
        <taxon>Zingiberales</taxon>
        <taxon>Musaceae</taxon>
        <taxon>Ensete</taxon>
    </lineage>
</organism>
<evidence type="ECO:0000313" key="1">
    <source>
        <dbReference type="EMBL" id="RRT71383.1"/>
    </source>
</evidence>
<dbReference type="AlphaFoldDB" id="A0A427A5B6"/>
<accession>A0A427A5B6</accession>
<protein>
    <submittedName>
        <fullName evidence="1">Uncharacterized protein</fullName>
    </submittedName>
</protein>
<gene>
    <name evidence="1" type="ORF">B296_00015596</name>
</gene>
<proteinExistence type="predicted"/>
<dbReference type="EMBL" id="AMZH03003725">
    <property type="protein sequence ID" value="RRT71383.1"/>
    <property type="molecule type" value="Genomic_DNA"/>
</dbReference>
<name>A0A427A5B6_ENSVE</name>
<comment type="caution">
    <text evidence="1">The sequence shown here is derived from an EMBL/GenBank/DDBJ whole genome shotgun (WGS) entry which is preliminary data.</text>
</comment>